<dbReference type="GO" id="GO:0008360">
    <property type="term" value="P:regulation of cell shape"/>
    <property type="evidence" value="ECO:0007669"/>
    <property type="project" value="UniProtKB-KW"/>
</dbReference>
<keyword evidence="9 10" id="KW-0961">Cell wall biogenesis/degradation</keyword>
<evidence type="ECO:0000256" key="10">
    <source>
        <dbReference type="HAMAP-Rule" id="MF_00033"/>
    </source>
</evidence>
<comment type="function">
    <text evidence="10">Cell wall formation. Catalyzes the transfer of a GlcNAc subunit on undecaprenyl-pyrophosphoryl-MurNAc-pentapeptide (lipid intermediate I) to form undecaprenyl-pyrophosphoryl-MurNAc-(pentapeptide)GlcNAc (lipid intermediate II).</text>
</comment>
<feature type="binding site" evidence="10">
    <location>
        <begin position="14"/>
        <end position="16"/>
    </location>
    <ligand>
        <name>UDP-N-acetyl-alpha-D-glucosamine</name>
        <dbReference type="ChEBI" id="CHEBI:57705"/>
    </ligand>
</feature>
<keyword evidence="4 10" id="KW-0808">Transferase</keyword>
<dbReference type="CDD" id="cd03785">
    <property type="entry name" value="GT28_MurG"/>
    <property type="match status" value="1"/>
</dbReference>
<comment type="similarity">
    <text evidence="10">Belongs to the glycosyltransferase 28 family. MurG subfamily.</text>
</comment>
<gene>
    <name evidence="10" type="primary">murG</name>
    <name evidence="13" type="ORF">HNQ77_000494</name>
</gene>
<dbReference type="GO" id="GO:0071555">
    <property type="term" value="P:cell wall organization"/>
    <property type="evidence" value="ECO:0007669"/>
    <property type="project" value="UniProtKB-KW"/>
</dbReference>
<feature type="domain" description="Glycosyltransferase family 28 N-terminal" evidence="11">
    <location>
        <begin position="7"/>
        <end position="145"/>
    </location>
</feature>
<comment type="caution">
    <text evidence="10">Lacks conserved residue(s) required for the propagation of feature annotation.</text>
</comment>
<keyword evidence="2 10" id="KW-0132">Cell division</keyword>
<evidence type="ECO:0000256" key="8">
    <source>
        <dbReference type="ARBA" id="ARBA00023306"/>
    </source>
</evidence>
<evidence type="ECO:0000256" key="3">
    <source>
        <dbReference type="ARBA" id="ARBA00022676"/>
    </source>
</evidence>
<dbReference type="EC" id="2.4.1.227" evidence="10"/>
<evidence type="ECO:0000259" key="12">
    <source>
        <dbReference type="Pfam" id="PF04101"/>
    </source>
</evidence>
<dbReference type="GO" id="GO:0005886">
    <property type="term" value="C:plasma membrane"/>
    <property type="evidence" value="ECO:0007669"/>
    <property type="project" value="UniProtKB-SubCell"/>
</dbReference>
<dbReference type="Pfam" id="PF03033">
    <property type="entry name" value="Glyco_transf_28"/>
    <property type="match status" value="1"/>
</dbReference>
<accession>A0A841JMH5</accession>
<evidence type="ECO:0000256" key="2">
    <source>
        <dbReference type="ARBA" id="ARBA00022618"/>
    </source>
</evidence>
<dbReference type="NCBIfam" id="TIGR01133">
    <property type="entry name" value="murG"/>
    <property type="match status" value="1"/>
</dbReference>
<dbReference type="GO" id="GO:0009252">
    <property type="term" value="P:peptidoglycan biosynthetic process"/>
    <property type="evidence" value="ECO:0007669"/>
    <property type="project" value="UniProtKB-UniRule"/>
</dbReference>
<keyword evidence="3 10" id="KW-0328">Glycosyltransferase</keyword>
<evidence type="ECO:0000256" key="5">
    <source>
        <dbReference type="ARBA" id="ARBA00022960"/>
    </source>
</evidence>
<keyword evidence="5 10" id="KW-0133">Cell shape</keyword>
<proteinExistence type="inferred from homology"/>
<feature type="binding site" evidence="10">
    <location>
        <position position="189"/>
    </location>
    <ligand>
        <name>UDP-N-acetyl-alpha-D-glucosamine</name>
        <dbReference type="ChEBI" id="CHEBI:57705"/>
    </ligand>
</feature>
<sequence length="360" mass="38101">MEKSLKIIIAGGGTGGHIIPALAIADELKAAYGAEMLFVGTPRGLESRLVPQAGYPLKLIEVGQLNHVSLLTRMRTLLDLPLSLLRCRTLLRDFAPNAVVGVGGYASGPAMGAAILAGIPMLAFEPNAFPGLANRLVGKRVSAAAVNFAPAANYFRNAEITGIPVRKDFFALQPRPADAPPHLLVFGGSQGARALNTFMPKIARHLLEAVPGLTILHQAGARNAETTLAAYQASEADPARWQVHAFLDDMPRRFEAADLVLARGGASTVAELAAAGKPSLLIPFPQAADDHQRKNAEVLVQANAAAMLIEAGLTAEKLSSTLLDLFADRSRLQAMSEQARTLAHPDASRRIAAMVRTIAK</sequence>
<name>A0A841JMH5_9BACT</name>
<evidence type="ECO:0000256" key="6">
    <source>
        <dbReference type="ARBA" id="ARBA00022984"/>
    </source>
</evidence>
<feature type="binding site" evidence="10">
    <location>
        <position position="166"/>
    </location>
    <ligand>
        <name>UDP-N-acetyl-alpha-D-glucosamine</name>
        <dbReference type="ChEBI" id="CHEBI:57705"/>
    </ligand>
</feature>
<evidence type="ECO:0000256" key="1">
    <source>
        <dbReference type="ARBA" id="ARBA00022475"/>
    </source>
</evidence>
<organism evidence="13 14">
    <name type="scientific">Silvibacterium bohemicum</name>
    <dbReference type="NCBI Taxonomy" id="1577686"/>
    <lineage>
        <taxon>Bacteria</taxon>
        <taxon>Pseudomonadati</taxon>
        <taxon>Acidobacteriota</taxon>
        <taxon>Terriglobia</taxon>
        <taxon>Terriglobales</taxon>
        <taxon>Acidobacteriaceae</taxon>
        <taxon>Silvibacterium</taxon>
    </lineage>
</organism>
<evidence type="ECO:0000313" key="13">
    <source>
        <dbReference type="EMBL" id="MBB6142556.1"/>
    </source>
</evidence>
<dbReference type="OrthoDB" id="9808936at2"/>
<dbReference type="GO" id="GO:0051301">
    <property type="term" value="P:cell division"/>
    <property type="evidence" value="ECO:0007669"/>
    <property type="project" value="UniProtKB-KW"/>
</dbReference>
<keyword evidence="1 10" id="KW-1003">Cell membrane</keyword>
<dbReference type="GO" id="GO:0050511">
    <property type="term" value="F:undecaprenyldiphospho-muramoylpentapeptide beta-N-acetylglucosaminyltransferase activity"/>
    <property type="evidence" value="ECO:0007669"/>
    <property type="project" value="UniProtKB-UniRule"/>
</dbReference>
<comment type="caution">
    <text evidence="13">The sequence shown here is derived from an EMBL/GenBank/DDBJ whole genome shotgun (WGS) entry which is preliminary data.</text>
</comment>
<protein>
    <recommendedName>
        <fullName evidence="10">UDP-N-acetylglucosamine--N-acetylmuramyl-(pentapeptide) pyrophosphoryl-undecaprenol N-acetylglucosamine transferase</fullName>
        <ecNumber evidence="10">2.4.1.227</ecNumber>
    </recommendedName>
    <alternativeName>
        <fullName evidence="10">Undecaprenyl-PP-MurNAc-pentapeptide-UDPGlcNAc GlcNAc transferase</fullName>
    </alternativeName>
</protein>
<keyword evidence="6 10" id="KW-0573">Peptidoglycan synthesis</keyword>
<comment type="catalytic activity">
    <reaction evidence="10">
        <text>di-trans,octa-cis-undecaprenyl diphospho-N-acetyl-alpha-D-muramoyl-L-alanyl-D-glutamyl-meso-2,6-diaminopimeloyl-D-alanyl-D-alanine + UDP-N-acetyl-alpha-D-glucosamine = di-trans,octa-cis-undecaprenyl diphospho-[N-acetyl-alpha-D-glucosaminyl-(1-&gt;4)]-N-acetyl-alpha-D-muramoyl-L-alanyl-D-glutamyl-meso-2,6-diaminopimeloyl-D-alanyl-D-alanine + UDP + H(+)</text>
        <dbReference type="Rhea" id="RHEA:31227"/>
        <dbReference type="ChEBI" id="CHEBI:15378"/>
        <dbReference type="ChEBI" id="CHEBI:57705"/>
        <dbReference type="ChEBI" id="CHEBI:58223"/>
        <dbReference type="ChEBI" id="CHEBI:61387"/>
        <dbReference type="ChEBI" id="CHEBI:61388"/>
        <dbReference type="EC" id="2.4.1.227"/>
    </reaction>
</comment>
<feature type="binding site" evidence="10">
    <location>
        <position position="127"/>
    </location>
    <ligand>
        <name>UDP-N-acetyl-alpha-D-glucosamine</name>
        <dbReference type="ChEBI" id="CHEBI:57705"/>
    </ligand>
</feature>
<dbReference type="Proteomes" id="UP000538666">
    <property type="component" value="Unassembled WGS sequence"/>
</dbReference>
<evidence type="ECO:0000256" key="7">
    <source>
        <dbReference type="ARBA" id="ARBA00023136"/>
    </source>
</evidence>
<dbReference type="Pfam" id="PF04101">
    <property type="entry name" value="Glyco_tran_28_C"/>
    <property type="match status" value="1"/>
</dbReference>
<dbReference type="InterPro" id="IPR007235">
    <property type="entry name" value="Glyco_trans_28_C"/>
</dbReference>
<evidence type="ECO:0000256" key="4">
    <source>
        <dbReference type="ARBA" id="ARBA00022679"/>
    </source>
</evidence>
<evidence type="ECO:0000313" key="14">
    <source>
        <dbReference type="Proteomes" id="UP000538666"/>
    </source>
</evidence>
<keyword evidence="14" id="KW-1185">Reference proteome</keyword>
<dbReference type="Gene3D" id="3.40.50.2000">
    <property type="entry name" value="Glycogen Phosphorylase B"/>
    <property type="match status" value="2"/>
</dbReference>
<reference evidence="13 14" key="1">
    <citation type="submission" date="2020-08" db="EMBL/GenBank/DDBJ databases">
        <title>Genomic Encyclopedia of Type Strains, Phase IV (KMG-IV): sequencing the most valuable type-strain genomes for metagenomic binning, comparative biology and taxonomic classification.</title>
        <authorList>
            <person name="Goeker M."/>
        </authorList>
    </citation>
    <scope>NUCLEOTIDE SEQUENCE [LARGE SCALE GENOMIC DNA]</scope>
    <source>
        <strain evidence="13 14">DSM 103733</strain>
    </source>
</reference>
<feature type="domain" description="Glycosyl transferase family 28 C-terminal" evidence="12">
    <location>
        <begin position="183"/>
        <end position="350"/>
    </location>
</feature>
<dbReference type="EMBL" id="JACHEK010000001">
    <property type="protein sequence ID" value="MBB6142556.1"/>
    <property type="molecule type" value="Genomic_DNA"/>
</dbReference>
<dbReference type="HAMAP" id="MF_00033">
    <property type="entry name" value="MurG"/>
    <property type="match status" value="1"/>
</dbReference>
<dbReference type="RefSeq" id="WP_050057764.1">
    <property type="nucleotide sequence ID" value="NZ_JACHEK010000001.1"/>
</dbReference>
<evidence type="ECO:0000256" key="9">
    <source>
        <dbReference type="ARBA" id="ARBA00023316"/>
    </source>
</evidence>
<dbReference type="PANTHER" id="PTHR21015:SF22">
    <property type="entry name" value="GLYCOSYLTRANSFERASE"/>
    <property type="match status" value="1"/>
</dbReference>
<dbReference type="InterPro" id="IPR006009">
    <property type="entry name" value="GlcNAc_MurG"/>
</dbReference>
<dbReference type="SUPFAM" id="SSF53756">
    <property type="entry name" value="UDP-Glycosyltransferase/glycogen phosphorylase"/>
    <property type="match status" value="1"/>
</dbReference>
<dbReference type="UniPathway" id="UPA00219"/>
<evidence type="ECO:0000259" key="11">
    <source>
        <dbReference type="Pfam" id="PF03033"/>
    </source>
</evidence>
<comment type="subcellular location">
    <subcellularLocation>
        <location evidence="10">Cell membrane</location>
        <topology evidence="10">Peripheral membrane protein</topology>
        <orientation evidence="10">Cytoplasmic side</orientation>
    </subcellularLocation>
</comment>
<keyword evidence="7 10" id="KW-0472">Membrane</keyword>
<dbReference type="GO" id="GO:0005975">
    <property type="term" value="P:carbohydrate metabolic process"/>
    <property type="evidence" value="ECO:0007669"/>
    <property type="project" value="InterPro"/>
</dbReference>
<feature type="binding site" evidence="10">
    <location>
        <position position="292"/>
    </location>
    <ligand>
        <name>UDP-N-acetyl-alpha-D-glucosamine</name>
        <dbReference type="ChEBI" id="CHEBI:57705"/>
    </ligand>
</feature>
<comment type="pathway">
    <text evidence="10">Cell wall biogenesis; peptidoglycan biosynthesis.</text>
</comment>
<dbReference type="InterPro" id="IPR004276">
    <property type="entry name" value="GlycoTrans_28_N"/>
</dbReference>
<dbReference type="PANTHER" id="PTHR21015">
    <property type="entry name" value="UDP-N-ACETYLGLUCOSAMINE--N-ACETYLMURAMYL-(PENTAPEPTIDE) PYROPHOSPHORYL-UNDECAPRENOL N-ACETYLGLUCOSAMINE TRANSFERASE 1"/>
    <property type="match status" value="1"/>
</dbReference>
<dbReference type="AlphaFoldDB" id="A0A841JMH5"/>
<keyword evidence="8 10" id="KW-0131">Cell cycle</keyword>